<dbReference type="PANTHER" id="PTHR21780:SF0">
    <property type="entry name" value="TRANSMEMBRANE PROTEIN 209"/>
    <property type="match status" value="1"/>
</dbReference>
<feature type="compositionally biased region" description="Polar residues" evidence="1">
    <location>
        <begin position="79"/>
        <end position="89"/>
    </location>
</feature>
<gene>
    <name evidence="2" type="ORF">LPJ61_001766</name>
</gene>
<dbReference type="PANTHER" id="PTHR21780">
    <property type="entry name" value="TRANSMEMBRANE PROTEIN 209"/>
    <property type="match status" value="1"/>
</dbReference>
<evidence type="ECO:0000256" key="1">
    <source>
        <dbReference type="SAM" id="MobiDB-lite"/>
    </source>
</evidence>
<accession>A0A9W7YEK1</accession>
<organism evidence="2 3">
    <name type="scientific">Coemansia biformis</name>
    <dbReference type="NCBI Taxonomy" id="1286918"/>
    <lineage>
        <taxon>Eukaryota</taxon>
        <taxon>Fungi</taxon>
        <taxon>Fungi incertae sedis</taxon>
        <taxon>Zoopagomycota</taxon>
        <taxon>Kickxellomycotina</taxon>
        <taxon>Kickxellomycetes</taxon>
        <taxon>Kickxellales</taxon>
        <taxon>Kickxellaceae</taxon>
        <taxon>Coemansia</taxon>
    </lineage>
</organism>
<proteinExistence type="predicted"/>
<dbReference type="Pfam" id="PF09786">
    <property type="entry name" value="CytochromB561_N"/>
    <property type="match status" value="1"/>
</dbReference>
<dbReference type="OrthoDB" id="509821at2759"/>
<evidence type="ECO:0000313" key="3">
    <source>
        <dbReference type="Proteomes" id="UP001143981"/>
    </source>
</evidence>
<dbReference type="GO" id="GO:0016020">
    <property type="term" value="C:membrane"/>
    <property type="evidence" value="ECO:0007669"/>
    <property type="project" value="TreeGrafter"/>
</dbReference>
<reference evidence="2" key="1">
    <citation type="submission" date="2022-07" db="EMBL/GenBank/DDBJ databases">
        <title>Phylogenomic reconstructions and comparative analyses of Kickxellomycotina fungi.</title>
        <authorList>
            <person name="Reynolds N.K."/>
            <person name="Stajich J.E."/>
            <person name="Barry K."/>
            <person name="Grigoriev I.V."/>
            <person name="Crous P."/>
            <person name="Smith M.E."/>
        </authorList>
    </citation>
    <scope>NUCLEOTIDE SEQUENCE</scope>
    <source>
        <strain evidence="2">BCRC 34381</strain>
    </source>
</reference>
<dbReference type="Proteomes" id="UP001143981">
    <property type="component" value="Unassembled WGS sequence"/>
</dbReference>
<dbReference type="InterPro" id="IPR019176">
    <property type="entry name" value="Cytochrome_B561-rel"/>
</dbReference>
<evidence type="ECO:0000313" key="2">
    <source>
        <dbReference type="EMBL" id="KAJ1733021.1"/>
    </source>
</evidence>
<dbReference type="EMBL" id="JANBOI010000174">
    <property type="protein sequence ID" value="KAJ1733021.1"/>
    <property type="molecule type" value="Genomic_DNA"/>
</dbReference>
<feature type="non-terminal residue" evidence="2">
    <location>
        <position position="1"/>
    </location>
</feature>
<dbReference type="AlphaFoldDB" id="A0A9W7YEK1"/>
<feature type="region of interest" description="Disordered" evidence="1">
    <location>
        <begin position="69"/>
        <end position="89"/>
    </location>
</feature>
<protein>
    <submittedName>
        <fullName evidence="2">Uncharacterized protein</fullName>
    </submittedName>
</protein>
<comment type="caution">
    <text evidence="2">The sequence shown here is derived from an EMBL/GenBank/DDBJ whole genome shotgun (WGS) entry which is preliminary data.</text>
</comment>
<sequence length="205" mass="22923">AVPQTLVELQQRYGDLPQTKERMALEKYLRIPGHNCRGYVVQRVKTLSQSCALPAYVFDAGGSFIPDDSTSTADAAAGEQSQAEQPWNASTHPTDGQLLFHLFCTFMDQTMPPVQNTRHPFTDRYVLQPERKPNNNLPVQIIQVARKRPHFCLVVKGAFYDVAPNRNNLFIVLALFVLEIQRECAGYLGLTNLGGKHVDLLAVIS</sequence>
<keyword evidence="3" id="KW-1185">Reference proteome</keyword>
<name>A0A9W7YEK1_9FUNG</name>